<dbReference type="Pfam" id="PF14338">
    <property type="entry name" value="Mrr_N"/>
    <property type="match status" value="1"/>
</dbReference>
<dbReference type="PANTHER" id="PTHR30015:SF7">
    <property type="entry name" value="TYPE IV METHYL-DIRECTED RESTRICTION ENZYME ECOKMRR"/>
    <property type="match status" value="1"/>
</dbReference>
<accession>A0A418VJY7</accession>
<feature type="domain" description="Restriction system protein Mrr-like N-terminal" evidence="2">
    <location>
        <begin position="20"/>
        <end position="101"/>
    </location>
</feature>
<dbReference type="PANTHER" id="PTHR30015">
    <property type="entry name" value="MRR RESTRICTION SYSTEM PROTEIN"/>
    <property type="match status" value="1"/>
</dbReference>
<dbReference type="SUPFAM" id="SSF52980">
    <property type="entry name" value="Restriction endonuclease-like"/>
    <property type="match status" value="1"/>
</dbReference>
<protein>
    <recommendedName>
        <fullName evidence="5">Restriction endonuclease</fullName>
    </recommendedName>
</protein>
<dbReference type="GO" id="GO:0003677">
    <property type="term" value="F:DNA binding"/>
    <property type="evidence" value="ECO:0007669"/>
    <property type="project" value="InterPro"/>
</dbReference>
<evidence type="ECO:0000313" key="3">
    <source>
        <dbReference type="EMBL" id="RJF76458.1"/>
    </source>
</evidence>
<dbReference type="InterPro" id="IPR011856">
    <property type="entry name" value="tRNA_endonuc-like_dom_sf"/>
</dbReference>
<evidence type="ECO:0000313" key="4">
    <source>
        <dbReference type="Proteomes" id="UP000283458"/>
    </source>
</evidence>
<gene>
    <name evidence="3" type="ORF">D3877_29170</name>
</gene>
<dbReference type="InterPro" id="IPR052906">
    <property type="entry name" value="Type_IV_Methyl-Rstrct_Enzyme"/>
</dbReference>
<dbReference type="GO" id="GO:0009307">
    <property type="term" value="P:DNA restriction-modification system"/>
    <property type="evidence" value="ECO:0007669"/>
    <property type="project" value="InterPro"/>
</dbReference>
<dbReference type="EMBL" id="QYUL01000008">
    <property type="protein sequence ID" value="RJF76458.1"/>
    <property type="molecule type" value="Genomic_DNA"/>
</dbReference>
<comment type="caution">
    <text evidence="3">The sequence shown here is derived from an EMBL/GenBank/DDBJ whole genome shotgun (WGS) entry which is preliminary data.</text>
</comment>
<evidence type="ECO:0008006" key="5">
    <source>
        <dbReference type="Google" id="ProtNLM"/>
    </source>
</evidence>
<reference evidence="3 4" key="1">
    <citation type="submission" date="2018-09" db="EMBL/GenBank/DDBJ databases">
        <authorList>
            <person name="Zhu H."/>
        </authorList>
    </citation>
    <scope>NUCLEOTIDE SEQUENCE [LARGE SCALE GENOMIC DNA]</scope>
    <source>
        <strain evidence="3 4">K2W22B-5</strain>
    </source>
</reference>
<dbReference type="Pfam" id="PF04471">
    <property type="entry name" value="Mrr_cat"/>
    <property type="match status" value="1"/>
</dbReference>
<keyword evidence="4" id="KW-1185">Reference proteome</keyword>
<dbReference type="InterPro" id="IPR007560">
    <property type="entry name" value="Restrct_endonuc_IV_Mrr"/>
</dbReference>
<dbReference type="InterPro" id="IPR025745">
    <property type="entry name" value="Mrr-like_N_dom"/>
</dbReference>
<dbReference type="Proteomes" id="UP000283458">
    <property type="component" value="Unassembled WGS sequence"/>
</dbReference>
<dbReference type="RefSeq" id="WP_119834306.1">
    <property type="nucleotide sequence ID" value="NZ_QYUL01000008.1"/>
</dbReference>
<dbReference type="InterPro" id="IPR011335">
    <property type="entry name" value="Restrct_endonuc-II-like"/>
</dbReference>
<dbReference type="OrthoDB" id="9803736at2"/>
<feature type="domain" description="Restriction endonuclease type IV Mrr" evidence="1">
    <location>
        <begin position="178"/>
        <end position="297"/>
    </location>
</feature>
<evidence type="ECO:0000259" key="2">
    <source>
        <dbReference type="Pfam" id="PF14338"/>
    </source>
</evidence>
<dbReference type="Gene3D" id="3.40.1350.10">
    <property type="match status" value="1"/>
</dbReference>
<name>A0A418VJY7_9PROT</name>
<proteinExistence type="predicted"/>
<dbReference type="GO" id="GO:0015666">
    <property type="term" value="F:restriction endodeoxyribonuclease activity"/>
    <property type="evidence" value="ECO:0007669"/>
    <property type="project" value="TreeGrafter"/>
</dbReference>
<evidence type="ECO:0000259" key="1">
    <source>
        <dbReference type="Pfam" id="PF04471"/>
    </source>
</evidence>
<organism evidence="3 4">
    <name type="scientific">Azospirillum cavernae</name>
    <dbReference type="NCBI Taxonomy" id="2320860"/>
    <lineage>
        <taxon>Bacteria</taxon>
        <taxon>Pseudomonadati</taxon>
        <taxon>Pseudomonadota</taxon>
        <taxon>Alphaproteobacteria</taxon>
        <taxon>Rhodospirillales</taxon>
        <taxon>Azospirillaceae</taxon>
        <taxon>Azospirillum</taxon>
    </lineage>
</organism>
<sequence>MSSTFPGVNAAPQYQSEFLRFLNPLLDALRDRGGQARPREVYEVIADRLGLSPEERAATVKSGGVRFENQIAWARSYLVQTGYMDSPGHGIWRLTEKGKAVHLDGPDIDAIYRQVQEFRALQKMGQVDAAPPTSLATESAAEPATVVEADAVEDDAIAPSPQTSPYSDHRPGLVALIASMSSAGFEEFCSELLSRVGVEDVQTTRYSKDGGIDGIGRLRINEFVAMPVAFQAKKPDMSGRKVTSEEIQRFRGAMDGNIAKGIFFTTTAFTEDAKREAKRSGKVEVELVDLDRILEICESYGIGLTEQKILVPNPQFFERFRH</sequence>
<dbReference type="AlphaFoldDB" id="A0A418VJY7"/>